<dbReference type="EMBL" id="CM003379">
    <property type="protein sequence ID" value="KOM52517.1"/>
    <property type="molecule type" value="Genomic_DNA"/>
</dbReference>
<evidence type="ECO:0000313" key="3">
    <source>
        <dbReference type="Proteomes" id="UP000053144"/>
    </source>
</evidence>
<organism evidence="2 3">
    <name type="scientific">Phaseolus angularis</name>
    <name type="common">Azuki bean</name>
    <name type="synonym">Vigna angularis</name>
    <dbReference type="NCBI Taxonomy" id="3914"/>
    <lineage>
        <taxon>Eukaryota</taxon>
        <taxon>Viridiplantae</taxon>
        <taxon>Streptophyta</taxon>
        <taxon>Embryophyta</taxon>
        <taxon>Tracheophyta</taxon>
        <taxon>Spermatophyta</taxon>
        <taxon>Magnoliopsida</taxon>
        <taxon>eudicotyledons</taxon>
        <taxon>Gunneridae</taxon>
        <taxon>Pentapetalae</taxon>
        <taxon>rosids</taxon>
        <taxon>fabids</taxon>
        <taxon>Fabales</taxon>
        <taxon>Fabaceae</taxon>
        <taxon>Papilionoideae</taxon>
        <taxon>50 kb inversion clade</taxon>
        <taxon>NPAAA clade</taxon>
        <taxon>indigoferoid/millettioid clade</taxon>
        <taxon>Phaseoleae</taxon>
        <taxon>Vigna</taxon>
    </lineage>
</organism>
<dbReference type="Gramene" id="KOM52517">
    <property type="protein sequence ID" value="KOM52517"/>
    <property type="gene ID" value="LR48_Vigan09g117600"/>
</dbReference>
<proteinExistence type="predicted"/>
<reference evidence="3" key="1">
    <citation type="journal article" date="2015" name="Proc. Natl. Acad. Sci. U.S.A.">
        <title>Genome sequencing of adzuki bean (Vigna angularis) provides insight into high starch and low fat accumulation and domestication.</title>
        <authorList>
            <person name="Yang K."/>
            <person name="Tian Z."/>
            <person name="Chen C."/>
            <person name="Luo L."/>
            <person name="Zhao B."/>
            <person name="Wang Z."/>
            <person name="Yu L."/>
            <person name="Li Y."/>
            <person name="Sun Y."/>
            <person name="Li W."/>
            <person name="Chen Y."/>
            <person name="Li Y."/>
            <person name="Zhang Y."/>
            <person name="Ai D."/>
            <person name="Zhao J."/>
            <person name="Shang C."/>
            <person name="Ma Y."/>
            <person name="Wu B."/>
            <person name="Wang M."/>
            <person name="Gao L."/>
            <person name="Sun D."/>
            <person name="Zhang P."/>
            <person name="Guo F."/>
            <person name="Wang W."/>
            <person name="Li Y."/>
            <person name="Wang J."/>
            <person name="Varshney R.K."/>
            <person name="Wang J."/>
            <person name="Ling H.Q."/>
            <person name="Wan P."/>
        </authorList>
    </citation>
    <scope>NUCLEOTIDE SEQUENCE</scope>
    <source>
        <strain evidence="3">cv. Jingnong 6</strain>
    </source>
</reference>
<feature type="coiled-coil region" evidence="1">
    <location>
        <begin position="30"/>
        <end position="57"/>
    </location>
</feature>
<keyword evidence="1" id="KW-0175">Coiled coil</keyword>
<gene>
    <name evidence="2" type="ORF">LR48_Vigan09g117600</name>
</gene>
<accession>A0A0L9VC83</accession>
<sequence length="169" mass="18766">MTEQQMADAMLEMASQTVMAAWHMAYASDRGLLRVELDKARTQLKELTEVHASCDQKHKRSEQLLSEAEVLLTSARAAGLAMKKERDQVSRELEQAKKMVAALTKEKDDLRAESVEDKEIQEEMKEAIVVESRAVIFSPRSYFTIKSLTSCLQSVVGVGTSVAKVSTTG</sequence>
<dbReference type="AlphaFoldDB" id="A0A0L9VC83"/>
<evidence type="ECO:0000313" key="2">
    <source>
        <dbReference type="EMBL" id="KOM52517.1"/>
    </source>
</evidence>
<protein>
    <submittedName>
        <fullName evidence="2">Uncharacterized protein</fullName>
    </submittedName>
</protein>
<name>A0A0L9VC83_PHAAN</name>
<dbReference type="Proteomes" id="UP000053144">
    <property type="component" value="Chromosome 9"/>
</dbReference>
<evidence type="ECO:0000256" key="1">
    <source>
        <dbReference type="SAM" id="Coils"/>
    </source>
</evidence>
<feature type="coiled-coil region" evidence="1">
    <location>
        <begin position="86"/>
        <end position="113"/>
    </location>
</feature>